<feature type="region of interest" description="Disordered" evidence="5">
    <location>
        <begin position="2042"/>
        <end position="2088"/>
    </location>
</feature>
<dbReference type="SUPFAM" id="SSF57756">
    <property type="entry name" value="Retrovirus zinc finger-like domains"/>
    <property type="match status" value="1"/>
</dbReference>
<gene>
    <name evidence="8" type="ORF">V6N11_084060</name>
</gene>
<dbReference type="PANTHER" id="PTHR48435">
    <property type="entry name" value="POLYPROTEIN"/>
    <property type="match status" value="1"/>
</dbReference>
<dbReference type="InterPro" id="IPR028919">
    <property type="entry name" value="Viral_movement"/>
</dbReference>
<evidence type="ECO:0000256" key="5">
    <source>
        <dbReference type="SAM" id="MobiDB-lite"/>
    </source>
</evidence>
<keyword evidence="2" id="KW-0064">Aspartyl protease</keyword>
<feature type="region of interest" description="Disordered" evidence="5">
    <location>
        <begin position="1"/>
        <end position="26"/>
    </location>
</feature>
<dbReference type="Pfam" id="PF17919">
    <property type="entry name" value="RT_RNaseH_2"/>
    <property type="match status" value="1"/>
</dbReference>
<keyword evidence="9" id="KW-1185">Reference proteome</keyword>
<dbReference type="SUPFAM" id="SSF56672">
    <property type="entry name" value="DNA/RNA polymerases"/>
    <property type="match status" value="1"/>
</dbReference>
<reference evidence="8 9" key="1">
    <citation type="journal article" date="2024" name="G3 (Bethesda)">
        <title>Genome assembly of Hibiscus sabdariffa L. provides insights into metabolisms of medicinal natural products.</title>
        <authorList>
            <person name="Kim T."/>
        </authorList>
    </citation>
    <scope>NUCLEOTIDE SEQUENCE [LARGE SCALE GENOMIC DNA]</scope>
    <source>
        <strain evidence="8">TK-2024</strain>
        <tissue evidence="8">Old leaves</tissue>
    </source>
</reference>
<dbReference type="CDD" id="cd01647">
    <property type="entry name" value="RT_LTR"/>
    <property type="match status" value="1"/>
</dbReference>
<dbReference type="InterPro" id="IPR053098">
    <property type="entry name" value="Petuviruses_polyprotein"/>
</dbReference>
<accession>A0ABR2QDP7</accession>
<feature type="region of interest" description="Disordered" evidence="5">
    <location>
        <begin position="681"/>
        <end position="756"/>
    </location>
</feature>
<dbReference type="InterPro" id="IPR043502">
    <property type="entry name" value="DNA/RNA_pol_sf"/>
</dbReference>
<evidence type="ECO:0000313" key="9">
    <source>
        <dbReference type="Proteomes" id="UP001396334"/>
    </source>
</evidence>
<feature type="compositionally biased region" description="Basic and acidic residues" evidence="5">
    <location>
        <begin position="702"/>
        <end position="737"/>
    </location>
</feature>
<comment type="caution">
    <text evidence="8">The sequence shown here is derived from an EMBL/GenBank/DDBJ whole genome shotgun (WGS) entry which is preliminary data.</text>
</comment>
<dbReference type="PROSITE" id="PS50158">
    <property type="entry name" value="ZF_CCHC"/>
    <property type="match status" value="1"/>
</dbReference>
<feature type="region of interest" description="Disordered" evidence="5">
    <location>
        <begin position="459"/>
        <end position="488"/>
    </location>
</feature>
<dbReference type="Gene3D" id="3.10.10.10">
    <property type="entry name" value="HIV Type 1 Reverse Transcriptase, subunit A, domain 1"/>
    <property type="match status" value="1"/>
</dbReference>
<dbReference type="InterPro" id="IPR036875">
    <property type="entry name" value="Znf_CCHC_sf"/>
</dbReference>
<dbReference type="InterPro" id="IPR001878">
    <property type="entry name" value="Znf_CCHC"/>
</dbReference>
<keyword evidence="1" id="KW-0645">Protease</keyword>
<dbReference type="Gene3D" id="4.10.60.10">
    <property type="entry name" value="Zinc finger, CCHC-type"/>
    <property type="match status" value="1"/>
</dbReference>
<dbReference type="InterPro" id="IPR041577">
    <property type="entry name" value="RT_RNaseH_2"/>
</dbReference>
<evidence type="ECO:0000256" key="4">
    <source>
        <dbReference type="PROSITE-ProRule" id="PRU00047"/>
    </source>
</evidence>
<keyword evidence="2" id="KW-0378">Hydrolase</keyword>
<dbReference type="Pfam" id="PF00098">
    <property type="entry name" value="zf-CCHC"/>
    <property type="match status" value="1"/>
</dbReference>
<feature type="compositionally biased region" description="Pro residues" evidence="5">
    <location>
        <begin position="469"/>
        <end position="481"/>
    </location>
</feature>
<dbReference type="Gene3D" id="3.30.70.270">
    <property type="match status" value="2"/>
</dbReference>
<sequence>MANLLSTTPRSSSSRSLVSMEANPKPKSYSCKKISSLYEVEYSEDNKIQPTQLPIVNPYLAYQKSPTSIIRSIKSLIHVLSKSVKEYVQSSRFDKHYITGSATEQFVTLEIPSEFPKGWIETGYSHIHFGAIRLALNYHGVEGRPVVARIALLDTRYLKYQDACIGTVEATMNNGLVMVRLFPNFTMALEDPNLMDALKVQIHIVGAQQVESSIIATLHYQIVYRIQDHAFRLGGCGTNDSLLITVNTQEQPHCVHIPRQIPKEELIRLLPEKWVTNYEQIHATKQPVRSTNNKIISKGDGTSEIRFDHSHLKNPQTPPIFPTQMMMTPRGDLTQAHDKEDPDCWCELCHPGAESRMTEKFDADGRPILFFKDPITGHCPWNEDCSCEQCVEEDFIQKIEGGYHTIYNPHKKGRKKKKKKDSIHSQLYKRWMNGDPTVGPLGEDNGRFVFLVDYGPKRKEESPGLVSQRPPPPPDSSPPPPYKKKDPALSLQPCYKKIQRWVKKNPTIPKESPQMNVQGMCMFTPVSPSYNKDFPPLEEFTEKEFHHIPKIPTQLHGEKVSTAEATLNWQTENALAQNAALQRIDARVTQMDTKITMVETKVDSNTKIANELIVALHRMLREAEKRPAEPGQDLLYHIEQKTQEIQRLKDHIKFLEEHGLPPSTYQGDTLFPSLNRAAPTPVFSPFDRKDPPPAPPRVFSYHIEEPRRLTPYELREHIRKQEAEQKRERDRREKSPEEEGPTPKVSRALMIKDEGTQHQNPITTFLKSYREATILKIAVVQADSHEQTSSSESESSEDSRSSSEQTLSGDDLLMAVPEVKTEGLDPMDTDASPSTLTPPLFQINSGKHIFTLDDIPSTRWPQRFQEFHAWMDTQKLTRESNYEILTEFVSRFTRTLRDWWNSLSQQDQVAFLTRQNFSEIMQILHTFFLGNQEDIKTLKRKEFFKRRCCSSEKTDLQRHFTVMTKLFYFLGADPNLKHTILASIPEVLQNAVTRHLQNSGRRIENLTIGEIQQETYMALEEICDRRKIIKDYLSGSKEIDRACKDTRLQIKCKKEEGCRCKQKEKHPRKDPDRRPFRTPAYPKSLRRKRKWRYLKKKQSQGLKSSRCYICGRMGHFARTCPKNKQSSKMIQMIQRKTGIQIGEEDDVESIFSIDDEPNDNSLFAIQSLEENYKESDSDWSSEGILMLQNQISSIAPIASAIPAPHVPVSVYLSKYDKPIEVIAFMDTGAAKTIMNPDILPTEWWKPHTRVFSTASNDEFATHLISKPITIQFFPGCSVRTTVLGSRLPGKYLVVGFDIYTQARFLRIVPDGLRYKQMFKPFVDISRLFLVQPTEEVKLLLEELKERSCAESHEEFLSKCDHPLWNNPEFYVKLPFKKNEDVNPTKASHTGMNPEHQKLVETECNELLQQGLIEPSDSQWACEAFYVNKRSENALFSSLAKAQIFSKFDLKAGFWQLGIDPADRPKTGFCIPNHHFQWKVMPFGLKTAPSLFQKAMVKVFQPIMDQALIYIDDILLYSPDEAAHLKLLKHFSQLVAQYGIMLSERKMKISQQEIEFLGMHLKDGTYHPGLHIAQELVKFPDENLSKRQVLQFLGIVNYLRDFVPKISKYTNPLRKMLKKDPPQWSSAQSKAIRSLKEMLQHLPPLQIPSDGKRVLQTDASDKYWSAILFEEKDKKRHLCGYKSGRFSDAEIHYHSTFKEILAVKRGISKFDFHLIGHHFLVEMDMSSFPQMLKFKQKTVPHPQLLRWAEWFSKYSFECKHIKGKTNVLADLLTRPNSSQLHVMMYRASSSQEISKKKEKKEPEAAFNIPPNLNPEFPPKVYKLVLENKFHAKTNDMVFEYQLDIFREYGGLMLNPFGLHPDYPFIHPIHFEITEVPDEVKWLLWYLTHMYQIAIQFVLPELQYFLDEAIKGTEPAITKNLAVILKWFFPLSHWKEIIKQATTQNQGHFIIIIFYKPQYFMQHGKAKQLGSFPSAHIHSIFWEDVRKREDRYRSLQKHLCQINRQIPKEIWPPPTEQAPWDTWPENSALLTPYHQAIMEAQKQYKDNIPDPSEWSQDYPWYESSANKMPKEDSDDHMEIENGEERRSGQL</sequence>
<feature type="compositionally biased region" description="Low complexity" evidence="5">
    <location>
        <begin position="1"/>
        <end position="19"/>
    </location>
</feature>
<feature type="compositionally biased region" description="Basic and acidic residues" evidence="5">
    <location>
        <begin position="1061"/>
        <end position="1075"/>
    </location>
</feature>
<dbReference type="SMART" id="SM00343">
    <property type="entry name" value="ZnF_C2HC"/>
    <property type="match status" value="1"/>
</dbReference>
<feature type="region of interest" description="Disordered" evidence="5">
    <location>
        <begin position="782"/>
        <end position="811"/>
    </location>
</feature>
<feature type="domain" description="CCHC-type" evidence="6">
    <location>
        <begin position="1106"/>
        <end position="1122"/>
    </location>
</feature>
<feature type="compositionally biased region" description="Basic and acidic residues" evidence="5">
    <location>
        <begin position="2066"/>
        <end position="2088"/>
    </location>
</feature>
<evidence type="ECO:0000313" key="8">
    <source>
        <dbReference type="EMBL" id="KAK8998674.1"/>
    </source>
</evidence>
<feature type="region of interest" description="Disordered" evidence="5">
    <location>
        <begin position="1061"/>
        <end position="1081"/>
    </location>
</feature>
<dbReference type="Proteomes" id="UP001396334">
    <property type="component" value="Unassembled WGS sequence"/>
</dbReference>
<keyword evidence="3" id="KW-0238">DNA-binding</keyword>
<evidence type="ECO:0000256" key="1">
    <source>
        <dbReference type="ARBA" id="ARBA00022670"/>
    </source>
</evidence>
<dbReference type="CDD" id="cd09274">
    <property type="entry name" value="RNase_HI_RT_Ty3"/>
    <property type="match status" value="1"/>
</dbReference>
<evidence type="ECO:0000259" key="6">
    <source>
        <dbReference type="PROSITE" id="PS50158"/>
    </source>
</evidence>
<feature type="domain" description="Reverse transcriptase" evidence="7">
    <location>
        <begin position="1288"/>
        <end position="1560"/>
    </location>
</feature>
<evidence type="ECO:0000259" key="7">
    <source>
        <dbReference type="PROSITE" id="PS50878"/>
    </source>
</evidence>
<dbReference type="PROSITE" id="PS50878">
    <property type="entry name" value="RT_POL"/>
    <property type="match status" value="1"/>
</dbReference>
<evidence type="ECO:0000256" key="3">
    <source>
        <dbReference type="ARBA" id="ARBA00023125"/>
    </source>
</evidence>
<feature type="region of interest" description="Disordered" evidence="5">
    <location>
        <begin position="305"/>
        <end position="324"/>
    </location>
</feature>
<keyword evidence="4" id="KW-0479">Metal-binding</keyword>
<keyword evidence="4" id="KW-0863">Zinc-finger</keyword>
<name>A0ABR2QDP7_9ROSI</name>
<dbReference type="Pfam" id="PF01107">
    <property type="entry name" value="MP"/>
    <property type="match status" value="1"/>
</dbReference>
<keyword evidence="4" id="KW-0862">Zinc</keyword>
<proteinExistence type="predicted"/>
<evidence type="ECO:0008006" key="10">
    <source>
        <dbReference type="Google" id="ProtNLM"/>
    </source>
</evidence>
<dbReference type="EMBL" id="JBBPBN010000041">
    <property type="protein sequence ID" value="KAK8998674.1"/>
    <property type="molecule type" value="Genomic_DNA"/>
</dbReference>
<dbReference type="Pfam" id="PF00078">
    <property type="entry name" value="RVT_1"/>
    <property type="match status" value="1"/>
</dbReference>
<protein>
    <recommendedName>
        <fullName evidence="10">Reverse transcriptase</fullName>
    </recommendedName>
</protein>
<dbReference type="InterPro" id="IPR043128">
    <property type="entry name" value="Rev_trsase/Diguanyl_cyclase"/>
</dbReference>
<evidence type="ECO:0000256" key="2">
    <source>
        <dbReference type="ARBA" id="ARBA00022750"/>
    </source>
</evidence>
<organism evidence="8 9">
    <name type="scientific">Hibiscus sabdariffa</name>
    <name type="common">roselle</name>
    <dbReference type="NCBI Taxonomy" id="183260"/>
    <lineage>
        <taxon>Eukaryota</taxon>
        <taxon>Viridiplantae</taxon>
        <taxon>Streptophyta</taxon>
        <taxon>Embryophyta</taxon>
        <taxon>Tracheophyta</taxon>
        <taxon>Spermatophyta</taxon>
        <taxon>Magnoliopsida</taxon>
        <taxon>eudicotyledons</taxon>
        <taxon>Gunneridae</taxon>
        <taxon>Pentapetalae</taxon>
        <taxon>rosids</taxon>
        <taxon>malvids</taxon>
        <taxon>Malvales</taxon>
        <taxon>Malvaceae</taxon>
        <taxon>Malvoideae</taxon>
        <taxon>Hibiscus</taxon>
    </lineage>
</organism>
<dbReference type="PANTHER" id="PTHR48435:SF1">
    <property type="entry name" value="POLYPROTEIN"/>
    <property type="match status" value="1"/>
</dbReference>
<dbReference type="InterPro" id="IPR000477">
    <property type="entry name" value="RT_dom"/>
</dbReference>